<protein>
    <submittedName>
        <fullName evidence="3">Uncharacterized protein LOC108815665</fullName>
    </submittedName>
</protein>
<evidence type="ECO:0000313" key="2">
    <source>
        <dbReference type="Proteomes" id="UP000504610"/>
    </source>
</evidence>
<gene>
    <name evidence="3" type="primary">LOC108815665</name>
</gene>
<dbReference type="Pfam" id="PF13456">
    <property type="entry name" value="RVT_3"/>
    <property type="match status" value="1"/>
</dbReference>
<name>A0A9W3C733_RAPSA</name>
<evidence type="ECO:0000313" key="3">
    <source>
        <dbReference type="RefSeq" id="XP_056847395.1"/>
    </source>
</evidence>
<evidence type="ECO:0000259" key="1">
    <source>
        <dbReference type="Pfam" id="PF13456"/>
    </source>
</evidence>
<sequence>MELVQKAEYEADEWFAAQVVEEEWLKEERINQAPAKRKWSPLEAGWNMCNIGVEFDKNSGLVGGGWVLRNERGVVLCHSRRAFSGCKSREDARFVVVMWDMESMRTQRQTKVIFAGECGDLFGATSRPEAWTSFQFQSTAMLNELKGIAEWKLMVVSRETNRGAFFIAQSVTNLGLVNSYIARGHPEWLFELFVNESRNL</sequence>
<feature type="domain" description="RNase H type-1" evidence="1">
    <location>
        <begin position="53"/>
        <end position="170"/>
    </location>
</feature>
<keyword evidence="2" id="KW-1185">Reference proteome</keyword>
<dbReference type="InterPro" id="IPR002156">
    <property type="entry name" value="RNaseH_domain"/>
</dbReference>
<dbReference type="Proteomes" id="UP000504610">
    <property type="component" value="Chromosome 7"/>
</dbReference>
<proteinExistence type="predicted"/>
<dbReference type="KEGG" id="rsz:108815665"/>
<organism evidence="2 3">
    <name type="scientific">Raphanus sativus</name>
    <name type="common">Radish</name>
    <name type="synonym">Raphanus raphanistrum var. sativus</name>
    <dbReference type="NCBI Taxonomy" id="3726"/>
    <lineage>
        <taxon>Eukaryota</taxon>
        <taxon>Viridiplantae</taxon>
        <taxon>Streptophyta</taxon>
        <taxon>Embryophyta</taxon>
        <taxon>Tracheophyta</taxon>
        <taxon>Spermatophyta</taxon>
        <taxon>Magnoliopsida</taxon>
        <taxon>eudicotyledons</taxon>
        <taxon>Gunneridae</taxon>
        <taxon>Pentapetalae</taxon>
        <taxon>rosids</taxon>
        <taxon>malvids</taxon>
        <taxon>Brassicales</taxon>
        <taxon>Brassicaceae</taxon>
        <taxon>Brassiceae</taxon>
        <taxon>Raphanus</taxon>
    </lineage>
</organism>
<dbReference type="RefSeq" id="XP_056847395.1">
    <property type="nucleotide sequence ID" value="XM_056991415.1"/>
</dbReference>
<dbReference type="GeneID" id="108815665"/>
<reference evidence="3" key="2">
    <citation type="submission" date="2025-08" db="UniProtKB">
        <authorList>
            <consortium name="RefSeq"/>
        </authorList>
    </citation>
    <scope>IDENTIFICATION</scope>
    <source>
        <tissue evidence="3">Leaf</tissue>
    </source>
</reference>
<reference evidence="2" key="1">
    <citation type="journal article" date="2019" name="Database">
        <title>The radish genome database (RadishGD): an integrated information resource for radish genomics.</title>
        <authorList>
            <person name="Yu H.J."/>
            <person name="Baek S."/>
            <person name="Lee Y.J."/>
            <person name="Cho A."/>
            <person name="Mun J.H."/>
        </authorList>
    </citation>
    <scope>NUCLEOTIDE SEQUENCE [LARGE SCALE GENOMIC DNA]</scope>
    <source>
        <strain evidence="2">cv. WK10039</strain>
    </source>
</reference>
<dbReference type="AlphaFoldDB" id="A0A9W3C733"/>
<dbReference type="OrthoDB" id="1113045at2759"/>
<accession>A0A9W3C733</accession>
<dbReference type="GO" id="GO:0003676">
    <property type="term" value="F:nucleic acid binding"/>
    <property type="evidence" value="ECO:0007669"/>
    <property type="project" value="InterPro"/>
</dbReference>
<dbReference type="GO" id="GO:0004523">
    <property type="term" value="F:RNA-DNA hybrid ribonuclease activity"/>
    <property type="evidence" value="ECO:0007669"/>
    <property type="project" value="InterPro"/>
</dbReference>